<geneLocation type="plasmid" evidence="1">
    <name>pG69</name>
</geneLocation>
<reference evidence="1" key="1">
    <citation type="submission" date="2018-03" db="EMBL/GenBank/DDBJ databases">
        <title>IS1411 plays an important role in catabolic performance of phenol degrading strains in an environment continuously polluted by oil shale industry.</title>
        <authorList>
            <person name="Naanuri E."/>
            <person name="Heinaru E."/>
            <person name="Joesaar M."/>
            <person name="Heinaru A."/>
        </authorList>
    </citation>
    <scope>NUCLEOTIDE SEQUENCE</scope>
    <source>
        <strain evidence="1">P69</strain>
        <plasmid evidence="1">pG69</plasmid>
    </source>
</reference>
<keyword evidence="1" id="KW-0614">Plasmid</keyword>
<evidence type="ECO:0000313" key="1">
    <source>
        <dbReference type="EMBL" id="AWH58598.1"/>
    </source>
</evidence>
<sequence>MIYRALAVSTSPTWADRDCVERRVFIEAENRDGARLGIREVLAKLWDVDADSIEFWNLESEFELNHGAFVENVAGDHRLFVAGWADGKPSFDDGTYGHPLFLLSTQLDRMMSAYLTLPRNAQKG</sequence>
<dbReference type="AlphaFoldDB" id="A0A2S1PJF5"/>
<name>A0A2S1PJF5_PSEFL</name>
<accession>A0A2S1PJF5</accession>
<dbReference type="EMBL" id="MH061177">
    <property type="protein sequence ID" value="AWH58598.1"/>
    <property type="molecule type" value="Genomic_DNA"/>
</dbReference>
<protein>
    <submittedName>
        <fullName evidence="1">Uncharacterized protein</fullName>
    </submittedName>
</protein>
<proteinExistence type="predicted"/>
<dbReference type="RefSeq" id="WP_172693432.1">
    <property type="nucleotide sequence ID" value="NZ_MH061177.1"/>
</dbReference>
<organism evidence="1">
    <name type="scientific">Pseudomonas fluorescens</name>
    <dbReference type="NCBI Taxonomy" id="294"/>
    <lineage>
        <taxon>Bacteria</taxon>
        <taxon>Pseudomonadati</taxon>
        <taxon>Pseudomonadota</taxon>
        <taxon>Gammaproteobacteria</taxon>
        <taxon>Pseudomonadales</taxon>
        <taxon>Pseudomonadaceae</taxon>
        <taxon>Pseudomonas</taxon>
    </lineage>
</organism>